<evidence type="ECO:0000256" key="1">
    <source>
        <dbReference type="SAM" id="Phobius"/>
    </source>
</evidence>
<dbReference type="RefSeq" id="WP_260794667.1">
    <property type="nucleotide sequence ID" value="NZ_CP093313.1"/>
</dbReference>
<keyword evidence="3" id="KW-1185">Reference proteome</keyword>
<dbReference type="AlphaFoldDB" id="A0A9J7BRE4"/>
<organism evidence="2 3">
    <name type="scientific">Occallatibacter riparius</name>
    <dbReference type="NCBI Taxonomy" id="1002689"/>
    <lineage>
        <taxon>Bacteria</taxon>
        <taxon>Pseudomonadati</taxon>
        <taxon>Acidobacteriota</taxon>
        <taxon>Terriglobia</taxon>
        <taxon>Terriglobales</taxon>
        <taxon>Acidobacteriaceae</taxon>
        <taxon>Occallatibacter</taxon>
    </lineage>
</organism>
<gene>
    <name evidence="2" type="ORF">MOP44_04220</name>
</gene>
<dbReference type="PROSITE" id="PS51257">
    <property type="entry name" value="PROKAR_LIPOPROTEIN"/>
    <property type="match status" value="1"/>
</dbReference>
<dbReference type="Proteomes" id="UP001059380">
    <property type="component" value="Chromosome"/>
</dbReference>
<proteinExistence type="predicted"/>
<name>A0A9J7BRE4_9BACT</name>
<protein>
    <submittedName>
        <fullName evidence="2">Uncharacterized protein</fullName>
    </submittedName>
</protein>
<keyword evidence="1" id="KW-0812">Transmembrane</keyword>
<evidence type="ECO:0000313" key="2">
    <source>
        <dbReference type="EMBL" id="UWZ85153.1"/>
    </source>
</evidence>
<dbReference type="EMBL" id="CP093313">
    <property type="protein sequence ID" value="UWZ85153.1"/>
    <property type="molecule type" value="Genomic_DNA"/>
</dbReference>
<reference evidence="2" key="1">
    <citation type="submission" date="2021-04" db="EMBL/GenBank/DDBJ databases">
        <title>Phylogenetic analysis of Acidobacteriaceae.</title>
        <authorList>
            <person name="Qiu L."/>
            <person name="Zhang Q."/>
        </authorList>
    </citation>
    <scope>NUCLEOTIDE SEQUENCE</scope>
    <source>
        <strain evidence="2">DSM 25168</strain>
    </source>
</reference>
<sequence length="76" mass="8370">MKMQITSGNLVLVFIHSLFLLLLGCAIGMHWRGTPATALCLAVLSAALWVFHEVLTVLLWFGVTAAWTKMVANDKK</sequence>
<keyword evidence="1" id="KW-1133">Transmembrane helix</keyword>
<accession>A0A9J7BRE4</accession>
<keyword evidence="1" id="KW-0472">Membrane</keyword>
<feature type="transmembrane region" description="Helical" evidence="1">
    <location>
        <begin position="36"/>
        <end position="67"/>
    </location>
</feature>
<dbReference type="KEGG" id="orp:MOP44_04220"/>
<evidence type="ECO:0000313" key="3">
    <source>
        <dbReference type="Proteomes" id="UP001059380"/>
    </source>
</evidence>